<dbReference type="STRING" id="501024.RTCCBAU85039_6458"/>
<feature type="transmembrane region" description="Helical" evidence="1">
    <location>
        <begin position="118"/>
        <end position="136"/>
    </location>
</feature>
<dbReference type="Proteomes" id="UP000198939">
    <property type="component" value="Unassembled WGS sequence"/>
</dbReference>
<proteinExistence type="predicted"/>
<feature type="transmembrane region" description="Helical" evidence="1">
    <location>
        <begin position="173"/>
        <end position="191"/>
    </location>
</feature>
<feature type="transmembrane region" description="Helical" evidence="1">
    <location>
        <begin position="31"/>
        <end position="50"/>
    </location>
</feature>
<evidence type="ECO:0000313" key="2">
    <source>
        <dbReference type="EMBL" id="SEI20722.1"/>
    </source>
</evidence>
<gene>
    <name evidence="2" type="ORF">RTCCBAU85039_6458</name>
    <name evidence="3" type="ORF">SAMN05216228_106620</name>
</gene>
<keyword evidence="1" id="KW-0812">Transmembrane</keyword>
<keyword evidence="1" id="KW-1133">Transmembrane helix</keyword>
<evidence type="ECO:0008006" key="6">
    <source>
        <dbReference type="Google" id="ProtNLM"/>
    </source>
</evidence>
<accession>A0A1H8WJB3</accession>
<dbReference type="Pfam" id="PF19540">
    <property type="entry name" value="DUF6064"/>
    <property type="match status" value="1"/>
</dbReference>
<name>A0A1H8WJB3_9HYPH</name>
<dbReference type="EMBL" id="FOCV01000066">
    <property type="protein sequence ID" value="SEP27721.1"/>
    <property type="molecule type" value="Genomic_DNA"/>
</dbReference>
<keyword evidence="5" id="KW-1185">Reference proteome</keyword>
<sequence length="229" mass="25291">MTEWWSYRPSDFLMFSSRVYFKQIESFNVSLWPLHLLMLLVGAGVVGLVIRGRPDDRRAVALILAMLWFFVGWAYLWSYLSIINWAATYAAYGFLAQSILTIVVYVMPPKNRKGSTTGLPGVAVMAAAILLYPSLSLVAGRGVASSEVFGIMPDPTAIATIGFLAATRQRYDAILFIGPALWCGISSATLYTMNDAAWWPPVGMCILGVVAAIARRRPQIRRTSDKGEQ</sequence>
<protein>
    <recommendedName>
        <fullName evidence="6">MFS transporter permease</fullName>
    </recommendedName>
</protein>
<dbReference type="EMBL" id="FNXB01000075">
    <property type="protein sequence ID" value="SEI20722.1"/>
    <property type="molecule type" value="Genomic_DNA"/>
</dbReference>
<dbReference type="AlphaFoldDB" id="A0A1H8WJB3"/>
<feature type="transmembrane region" description="Helical" evidence="1">
    <location>
        <begin position="59"/>
        <end position="76"/>
    </location>
</feature>
<feature type="transmembrane region" description="Helical" evidence="1">
    <location>
        <begin position="197"/>
        <end position="214"/>
    </location>
</feature>
<evidence type="ECO:0000313" key="5">
    <source>
        <dbReference type="Proteomes" id="UP000198939"/>
    </source>
</evidence>
<organism evidence="2 4">
    <name type="scientific">Rhizobium tibeticum</name>
    <dbReference type="NCBI Taxonomy" id="501024"/>
    <lineage>
        <taxon>Bacteria</taxon>
        <taxon>Pseudomonadati</taxon>
        <taxon>Pseudomonadota</taxon>
        <taxon>Alphaproteobacteria</taxon>
        <taxon>Hyphomicrobiales</taxon>
        <taxon>Rhizobiaceae</taxon>
        <taxon>Rhizobium/Agrobacterium group</taxon>
        <taxon>Rhizobium</taxon>
    </lineage>
</organism>
<reference evidence="3 5" key="3">
    <citation type="submission" date="2016-10" db="EMBL/GenBank/DDBJ databases">
        <authorList>
            <person name="Varghese N."/>
            <person name="Submissions S."/>
        </authorList>
    </citation>
    <scope>NUCLEOTIDE SEQUENCE [LARGE SCALE GENOMIC DNA]</scope>
    <source>
        <strain evidence="3 5">CGMCC 1.7071</strain>
    </source>
</reference>
<feature type="transmembrane region" description="Helical" evidence="1">
    <location>
        <begin position="148"/>
        <end position="166"/>
    </location>
</feature>
<dbReference type="OrthoDB" id="581693at2"/>
<reference evidence="2" key="2">
    <citation type="submission" date="2016-10" db="EMBL/GenBank/DDBJ databases">
        <authorList>
            <person name="de Groot N.N."/>
        </authorList>
    </citation>
    <scope>NUCLEOTIDE SEQUENCE [LARGE SCALE GENOMIC DNA]</scope>
    <source>
        <strain evidence="2">CCBAU85039</strain>
    </source>
</reference>
<dbReference type="InterPro" id="IPR045708">
    <property type="entry name" value="DUF6064"/>
</dbReference>
<evidence type="ECO:0000256" key="1">
    <source>
        <dbReference type="SAM" id="Phobius"/>
    </source>
</evidence>
<dbReference type="RefSeq" id="WP_072381811.1">
    <property type="nucleotide sequence ID" value="NZ_FNXB01000075.1"/>
</dbReference>
<keyword evidence="1" id="KW-0472">Membrane</keyword>
<dbReference type="Proteomes" id="UP000183063">
    <property type="component" value="Unassembled WGS sequence"/>
</dbReference>
<evidence type="ECO:0000313" key="4">
    <source>
        <dbReference type="Proteomes" id="UP000183063"/>
    </source>
</evidence>
<evidence type="ECO:0000313" key="3">
    <source>
        <dbReference type="EMBL" id="SEP27721.1"/>
    </source>
</evidence>
<reference evidence="4" key="1">
    <citation type="submission" date="2016-10" db="EMBL/GenBank/DDBJ databases">
        <authorList>
            <person name="Wibberg D."/>
        </authorList>
    </citation>
    <scope>NUCLEOTIDE SEQUENCE [LARGE SCALE GENOMIC DNA]</scope>
</reference>
<feature type="transmembrane region" description="Helical" evidence="1">
    <location>
        <begin position="82"/>
        <end position="106"/>
    </location>
</feature>